<dbReference type="InterPro" id="IPR050954">
    <property type="entry name" value="ET_IronSulfur_Cluster-Binding"/>
</dbReference>
<dbReference type="PANTHER" id="PTHR43177:SF5">
    <property type="entry name" value="ANAEROBIC DIMETHYL SULFOXIDE REDUCTASE CHAIN B-RELATED"/>
    <property type="match status" value="1"/>
</dbReference>
<dbReference type="PROSITE" id="PS51379">
    <property type="entry name" value="4FE4S_FER_2"/>
    <property type="match status" value="2"/>
</dbReference>
<evidence type="ECO:0000259" key="8">
    <source>
        <dbReference type="PROSITE" id="PS51379"/>
    </source>
</evidence>
<dbReference type="EMBL" id="CP006577">
    <property type="protein sequence ID" value="AIG97823.1"/>
    <property type="molecule type" value="Genomic_DNA"/>
</dbReference>
<evidence type="ECO:0000256" key="5">
    <source>
        <dbReference type="ARBA" id="ARBA00022982"/>
    </source>
</evidence>
<feature type="domain" description="4Fe-4S ferredoxin-type" evidence="8">
    <location>
        <begin position="10"/>
        <end position="39"/>
    </location>
</feature>
<feature type="domain" description="4Fe-4S ferredoxin-type" evidence="8">
    <location>
        <begin position="91"/>
        <end position="120"/>
    </location>
</feature>
<dbReference type="CDD" id="cd10563">
    <property type="entry name" value="CooF_like"/>
    <property type="match status" value="1"/>
</dbReference>
<dbReference type="GO" id="GO:0016491">
    <property type="term" value="F:oxidoreductase activity"/>
    <property type="evidence" value="ECO:0007669"/>
    <property type="project" value="UniProtKB-ARBA"/>
</dbReference>
<gene>
    <name evidence="9" type="ORF">AFULGI_00010400</name>
</gene>
<evidence type="ECO:0000313" key="10">
    <source>
        <dbReference type="Proteomes" id="UP000028501"/>
    </source>
</evidence>
<dbReference type="AlphaFoldDB" id="A0A075WJR2"/>
<accession>A0A075WJR2</accession>
<keyword evidence="5" id="KW-0249">Electron transport</keyword>
<keyword evidence="4" id="KW-0677">Repeat</keyword>
<evidence type="ECO:0000256" key="2">
    <source>
        <dbReference type="ARBA" id="ARBA00022485"/>
    </source>
</evidence>
<dbReference type="Proteomes" id="UP000028501">
    <property type="component" value="Chromosome"/>
</dbReference>
<keyword evidence="3" id="KW-0479">Metal-binding</keyword>
<name>A0A075WJR2_ARCFL</name>
<evidence type="ECO:0000256" key="7">
    <source>
        <dbReference type="ARBA" id="ARBA00023014"/>
    </source>
</evidence>
<dbReference type="GO" id="GO:0046872">
    <property type="term" value="F:metal ion binding"/>
    <property type="evidence" value="ECO:0007669"/>
    <property type="project" value="UniProtKB-KW"/>
</dbReference>
<dbReference type="Pfam" id="PF12800">
    <property type="entry name" value="Fer4_4"/>
    <property type="match status" value="1"/>
</dbReference>
<keyword evidence="7" id="KW-0411">Iron-sulfur</keyword>
<dbReference type="PROSITE" id="PS00198">
    <property type="entry name" value="4FE4S_FER_1"/>
    <property type="match status" value="1"/>
</dbReference>
<evidence type="ECO:0000256" key="1">
    <source>
        <dbReference type="ARBA" id="ARBA00022448"/>
    </source>
</evidence>
<dbReference type="InterPro" id="IPR017900">
    <property type="entry name" value="4Fe4S_Fe_S_CS"/>
</dbReference>
<keyword evidence="1" id="KW-0813">Transport</keyword>
<proteinExistence type="predicted"/>
<dbReference type="SUPFAM" id="SSF54862">
    <property type="entry name" value="4Fe-4S ferredoxins"/>
    <property type="match status" value="1"/>
</dbReference>
<organism evidence="9 10">
    <name type="scientific">Archaeoglobus fulgidus DSM 8774</name>
    <dbReference type="NCBI Taxonomy" id="1344584"/>
    <lineage>
        <taxon>Archaea</taxon>
        <taxon>Methanobacteriati</taxon>
        <taxon>Methanobacteriota</taxon>
        <taxon>Archaeoglobi</taxon>
        <taxon>Archaeoglobales</taxon>
        <taxon>Archaeoglobaceae</taxon>
        <taxon>Archaeoglobus</taxon>
    </lineage>
</organism>
<reference evidence="9 10" key="1">
    <citation type="submission" date="2013-07" db="EMBL/GenBank/DDBJ databases">
        <title>Genome of Archaeoglobus fulgidus.</title>
        <authorList>
            <person name="Fiebig A."/>
            <person name="Birkeland N.-K."/>
        </authorList>
    </citation>
    <scope>NUCLEOTIDE SEQUENCE [LARGE SCALE GENOMIC DNA]</scope>
    <source>
        <strain evidence="9 10">DSM 8774</strain>
    </source>
</reference>
<dbReference type="GO" id="GO:0051539">
    <property type="term" value="F:4 iron, 4 sulfur cluster binding"/>
    <property type="evidence" value="ECO:0007669"/>
    <property type="project" value="UniProtKB-KW"/>
</dbReference>
<protein>
    <submittedName>
        <fullName evidence="9">Fe-S-cluster-containing hydrogenase component 2</fullName>
    </submittedName>
</protein>
<dbReference type="PANTHER" id="PTHR43177">
    <property type="entry name" value="PROTEIN NRFC"/>
    <property type="match status" value="1"/>
</dbReference>
<dbReference type="HOGENOM" id="CLU_043374_3_1_2"/>
<keyword evidence="6" id="KW-0408">Iron</keyword>
<evidence type="ECO:0000256" key="4">
    <source>
        <dbReference type="ARBA" id="ARBA00022737"/>
    </source>
</evidence>
<dbReference type="Pfam" id="PF13247">
    <property type="entry name" value="Fer4_11"/>
    <property type="match status" value="1"/>
</dbReference>
<dbReference type="InterPro" id="IPR017896">
    <property type="entry name" value="4Fe4S_Fe-S-bd"/>
</dbReference>
<evidence type="ECO:0000256" key="6">
    <source>
        <dbReference type="ARBA" id="ARBA00023004"/>
    </source>
</evidence>
<evidence type="ECO:0000313" key="9">
    <source>
        <dbReference type="EMBL" id="AIG97823.1"/>
    </source>
</evidence>
<evidence type="ECO:0000256" key="3">
    <source>
        <dbReference type="ARBA" id="ARBA00022723"/>
    </source>
</evidence>
<keyword evidence="2" id="KW-0004">4Fe-4S</keyword>
<dbReference type="KEGG" id="afg:AFULGI_00010400"/>
<dbReference type="Gene3D" id="3.30.70.20">
    <property type="match status" value="2"/>
</dbReference>
<sequence>MSGGEKMARIRIVSKPEVCIGCHLCEVWCSVAHSKSKDIIKAFLYEQPRPQPRILVEEDLPETYALQCRHCEEPKCVAACIAGALYKDDDGIVIHDESKCVACYSCIMACPYGAIRINIETKKPLKCDLCKGLDYPYCVKYCPNNALEIVEEVEEYV</sequence>